<feature type="transmembrane region" description="Helical" evidence="6">
    <location>
        <begin position="96"/>
        <end position="117"/>
    </location>
</feature>
<name>A0A0P0N4Y3_9CREN</name>
<feature type="transmembrane region" description="Helical" evidence="6">
    <location>
        <begin position="64"/>
        <end position="84"/>
    </location>
</feature>
<dbReference type="PANTHER" id="PTHR10806:SF6">
    <property type="entry name" value="SIGNAL PEPTIDASE COMPLEX CATALYTIC SUBUNIT SEC11"/>
    <property type="match status" value="1"/>
</dbReference>
<evidence type="ECO:0000256" key="2">
    <source>
        <dbReference type="ARBA" id="ARBA00022670"/>
    </source>
</evidence>
<feature type="transmembrane region" description="Helical" evidence="6">
    <location>
        <begin position="34"/>
        <end position="57"/>
    </location>
</feature>
<dbReference type="Proteomes" id="UP000058613">
    <property type="component" value="Chromosome"/>
</dbReference>
<dbReference type="InterPro" id="IPR036286">
    <property type="entry name" value="LexA/Signal_pep-like_sf"/>
</dbReference>
<dbReference type="NCBIfam" id="TIGR02228">
    <property type="entry name" value="sigpep_I_arch"/>
    <property type="match status" value="1"/>
</dbReference>
<evidence type="ECO:0000313" key="9">
    <source>
        <dbReference type="Proteomes" id="UP000058613"/>
    </source>
</evidence>
<dbReference type="GO" id="GO:0006465">
    <property type="term" value="P:signal peptide processing"/>
    <property type="evidence" value="ECO:0007669"/>
    <property type="project" value="InterPro"/>
</dbReference>
<dbReference type="KEGG" id="pdl:Pyrde_1207"/>
<dbReference type="PRINTS" id="PR00728">
    <property type="entry name" value="SIGNALPTASE"/>
</dbReference>
<evidence type="ECO:0000256" key="3">
    <source>
        <dbReference type="ARBA" id="ARBA00022692"/>
    </source>
</evidence>
<feature type="domain" description="Peptidase S24/S26A/S26B/S26C" evidence="7">
    <location>
        <begin position="214"/>
        <end position="281"/>
    </location>
</feature>
<feature type="transmembrane region" description="Helical" evidence="6">
    <location>
        <begin position="185"/>
        <end position="206"/>
    </location>
</feature>
<protein>
    <submittedName>
        <fullName evidence="8">Signal peptidase I, archaeal type</fullName>
    </submittedName>
</protein>
<evidence type="ECO:0000256" key="6">
    <source>
        <dbReference type="SAM" id="Phobius"/>
    </source>
</evidence>
<dbReference type="Gene3D" id="2.10.109.10">
    <property type="entry name" value="Umud Fragment, subunit A"/>
    <property type="match status" value="1"/>
</dbReference>
<sequence>MSTILALTFWIALLSGLGLIGGFAINPLAPSIDFAVFNTIFLLPLAAGRAAVASLAVYWKNQRFLSWLAHIGYIISMLSTKFTMSEIELMLSGTRAPLATAMGLLPVAFTAIAIYMLARYASGNHAMVYAIAIDAPAKLLPILPAVAAPIYNMAILLPAILVITILGQGIVLHREKRASKDNGNPYWIATISLLAMFLLIALWMGYWPLMVLTGSMKPTLNPGDIVIVKPTDHVRTGDIIAYRLGDAIVLHRVINKSIDENGKVMITTKGDNNRAPDAPVETSSVLGVKIVRIPYAGLPLLHLARLLGGSIQSAQLFIAMLVSLMLIRPSIPQLVKKKVK</sequence>
<dbReference type="SUPFAM" id="SSF51306">
    <property type="entry name" value="LexA/Signal peptidase"/>
    <property type="match status" value="1"/>
</dbReference>
<keyword evidence="4 6" id="KW-1133">Transmembrane helix</keyword>
<dbReference type="GO" id="GO:0016020">
    <property type="term" value="C:membrane"/>
    <property type="evidence" value="ECO:0007669"/>
    <property type="project" value="UniProtKB-SubCell"/>
</dbReference>
<dbReference type="InterPro" id="IPR015927">
    <property type="entry name" value="Peptidase_S24_S26A/B/C"/>
</dbReference>
<evidence type="ECO:0000256" key="5">
    <source>
        <dbReference type="ARBA" id="ARBA00023136"/>
    </source>
</evidence>
<accession>A0A0P0N4Y3</accession>
<keyword evidence="2" id="KW-0645">Protease</keyword>
<dbReference type="PANTHER" id="PTHR10806">
    <property type="entry name" value="SIGNAL PEPTIDASE COMPLEX CATALYTIC SUBUNIT SEC11"/>
    <property type="match status" value="1"/>
</dbReference>
<dbReference type="GO" id="GO:0008233">
    <property type="term" value="F:peptidase activity"/>
    <property type="evidence" value="ECO:0007669"/>
    <property type="project" value="UniProtKB-KW"/>
</dbReference>
<dbReference type="EMBL" id="CP013011">
    <property type="protein sequence ID" value="ALL01255.1"/>
    <property type="molecule type" value="Genomic_DNA"/>
</dbReference>
<evidence type="ECO:0000256" key="1">
    <source>
        <dbReference type="ARBA" id="ARBA00004370"/>
    </source>
</evidence>
<comment type="subcellular location">
    <subcellularLocation>
        <location evidence="1">Membrane</location>
    </subcellularLocation>
</comment>
<keyword evidence="5 6" id="KW-0472">Membrane</keyword>
<reference evidence="8 9" key="1">
    <citation type="submission" date="2015-10" db="EMBL/GenBank/DDBJ databases">
        <title>Complete genome sequence of hyperthermophilic archaeon Pyrodictium delaneyi Su06.</title>
        <authorList>
            <person name="Jung J.-H."/>
            <person name="Lin J."/>
            <person name="Holden J.F."/>
            <person name="Park C.-S."/>
        </authorList>
    </citation>
    <scope>NUCLEOTIDE SEQUENCE [LARGE SCALE GENOMIC DNA]</scope>
    <source>
        <strain evidence="8 9">Su06</strain>
    </source>
</reference>
<dbReference type="Pfam" id="PF00717">
    <property type="entry name" value="Peptidase_S24"/>
    <property type="match status" value="1"/>
</dbReference>
<dbReference type="InterPro" id="IPR001733">
    <property type="entry name" value="Peptidase_S26B"/>
</dbReference>
<evidence type="ECO:0000313" key="8">
    <source>
        <dbReference type="EMBL" id="ALL01255.1"/>
    </source>
</evidence>
<feature type="transmembrane region" description="Helical" evidence="6">
    <location>
        <begin position="126"/>
        <end position="147"/>
    </location>
</feature>
<keyword evidence="2" id="KW-0378">Hydrolase</keyword>
<dbReference type="AlphaFoldDB" id="A0A0P0N4Y3"/>
<dbReference type="CDD" id="cd06462">
    <property type="entry name" value="Peptidase_S24_S26"/>
    <property type="match status" value="1"/>
</dbReference>
<feature type="transmembrane region" description="Helical" evidence="6">
    <location>
        <begin position="153"/>
        <end position="173"/>
    </location>
</feature>
<gene>
    <name evidence="8" type="ORF">Pyrde_1207</name>
</gene>
<proteinExistence type="predicted"/>
<dbReference type="STRING" id="1273541.Pyrde_1207"/>
<keyword evidence="3 6" id="KW-0812">Transmembrane</keyword>
<evidence type="ECO:0000256" key="4">
    <source>
        <dbReference type="ARBA" id="ARBA00022989"/>
    </source>
</evidence>
<evidence type="ECO:0000259" key="7">
    <source>
        <dbReference type="Pfam" id="PF00717"/>
    </source>
</evidence>
<organism evidence="8 9">
    <name type="scientific">Pyrodictium delaneyi</name>
    <dbReference type="NCBI Taxonomy" id="1273541"/>
    <lineage>
        <taxon>Archaea</taxon>
        <taxon>Thermoproteota</taxon>
        <taxon>Thermoprotei</taxon>
        <taxon>Desulfurococcales</taxon>
        <taxon>Pyrodictiaceae</taxon>
        <taxon>Pyrodictium</taxon>
    </lineage>
</organism>